<dbReference type="InterPro" id="IPR036875">
    <property type="entry name" value="Znf_CCHC_sf"/>
</dbReference>
<evidence type="ECO:0000313" key="5">
    <source>
        <dbReference type="RefSeq" id="XP_048134026.1"/>
    </source>
</evidence>
<feature type="domain" description="CCHC-type" evidence="3">
    <location>
        <begin position="261"/>
        <end position="276"/>
    </location>
</feature>
<dbReference type="Pfam" id="PF00098">
    <property type="entry name" value="zf-CCHC"/>
    <property type="match status" value="1"/>
</dbReference>
<keyword evidence="4" id="KW-1185">Reference proteome</keyword>
<feature type="region of interest" description="Disordered" evidence="2">
    <location>
        <begin position="233"/>
        <end position="253"/>
    </location>
</feature>
<gene>
    <name evidence="5" type="primary">LOC125314837</name>
</gene>
<sequence length="306" mass="34745">MATGNEVVDVPADNINQSTISTLVVQLSGSSSALAAVSVHHGEKPEKFNGSNFKRWQQKMPFYLTTLNVARFLTEEAPKLSEGQTDKQAFNAVKAWKHSDFLCRNYVMNGLHDSLYNVYCAIKTAKELWESLDRKYKTEDAGAKKFAVDRFLEYKMVDSKTAEGMILSETFQVASIIEKLPPGWKDFKNYLKHKRKEMNLEELIVRLRIEEDNRGSERRGFNPTTAKANVVEHRHGPKNKKIAKPKLGPKGGVSKNKFQGKCFNCGKMDHRSVDCRFPKKKSYETNMVNDITQDVSDINLSAMVLK</sequence>
<dbReference type="SMART" id="SM00343">
    <property type="entry name" value="ZnF_C2HC"/>
    <property type="match status" value="1"/>
</dbReference>
<dbReference type="PANTHER" id="PTHR47592:SF27">
    <property type="entry name" value="OS08G0421700 PROTEIN"/>
    <property type="match status" value="1"/>
</dbReference>
<accession>A0ABM3HBQ1</accession>
<evidence type="ECO:0000256" key="1">
    <source>
        <dbReference type="PROSITE-ProRule" id="PRU00047"/>
    </source>
</evidence>
<protein>
    <submittedName>
        <fullName evidence="5">Uncharacterized protein LOC125314837</fullName>
    </submittedName>
</protein>
<dbReference type="Proteomes" id="UP000827889">
    <property type="component" value="Chromosome 4"/>
</dbReference>
<keyword evidence="1" id="KW-0479">Metal-binding</keyword>
<feature type="compositionally biased region" description="Basic residues" evidence="2">
    <location>
        <begin position="235"/>
        <end position="244"/>
    </location>
</feature>
<dbReference type="PANTHER" id="PTHR47592">
    <property type="entry name" value="PBF68 PROTEIN"/>
    <property type="match status" value="1"/>
</dbReference>
<dbReference type="InterPro" id="IPR001878">
    <property type="entry name" value="Znf_CCHC"/>
</dbReference>
<dbReference type="PROSITE" id="PS50158">
    <property type="entry name" value="ZF_CCHC"/>
    <property type="match status" value="1"/>
</dbReference>
<proteinExistence type="predicted"/>
<evidence type="ECO:0000313" key="4">
    <source>
        <dbReference type="Proteomes" id="UP000827889"/>
    </source>
</evidence>
<dbReference type="SUPFAM" id="SSF57756">
    <property type="entry name" value="Retrovirus zinc finger-like domains"/>
    <property type="match status" value="1"/>
</dbReference>
<keyword evidence="1" id="KW-0863">Zinc-finger</keyword>
<dbReference type="RefSeq" id="XP_048134026.1">
    <property type="nucleotide sequence ID" value="XM_048278069.1"/>
</dbReference>
<organism evidence="4 5">
    <name type="scientific">Rhodamnia argentea</name>
    <dbReference type="NCBI Taxonomy" id="178133"/>
    <lineage>
        <taxon>Eukaryota</taxon>
        <taxon>Viridiplantae</taxon>
        <taxon>Streptophyta</taxon>
        <taxon>Embryophyta</taxon>
        <taxon>Tracheophyta</taxon>
        <taxon>Spermatophyta</taxon>
        <taxon>Magnoliopsida</taxon>
        <taxon>eudicotyledons</taxon>
        <taxon>Gunneridae</taxon>
        <taxon>Pentapetalae</taxon>
        <taxon>rosids</taxon>
        <taxon>malvids</taxon>
        <taxon>Myrtales</taxon>
        <taxon>Myrtaceae</taxon>
        <taxon>Myrtoideae</taxon>
        <taxon>Myrteae</taxon>
        <taxon>Australasian group</taxon>
        <taxon>Rhodamnia</taxon>
    </lineage>
</organism>
<keyword evidence="1" id="KW-0862">Zinc</keyword>
<name>A0ABM3HBQ1_9MYRT</name>
<evidence type="ECO:0000259" key="3">
    <source>
        <dbReference type="PROSITE" id="PS50158"/>
    </source>
</evidence>
<dbReference type="GeneID" id="125314837"/>
<evidence type="ECO:0000256" key="2">
    <source>
        <dbReference type="SAM" id="MobiDB-lite"/>
    </source>
</evidence>
<dbReference type="Pfam" id="PF14223">
    <property type="entry name" value="Retrotran_gag_2"/>
    <property type="match status" value="1"/>
</dbReference>
<reference evidence="5" key="1">
    <citation type="submission" date="2025-08" db="UniProtKB">
        <authorList>
            <consortium name="RefSeq"/>
        </authorList>
    </citation>
    <scope>IDENTIFICATION</scope>
    <source>
        <tissue evidence="5">Leaf</tissue>
    </source>
</reference>